<evidence type="ECO:0000256" key="5">
    <source>
        <dbReference type="ARBA" id="ARBA00023062"/>
    </source>
</evidence>
<comment type="catalytic activity">
    <reaction evidence="6 9">
        <text>L-glutamate 5-semialdehyde + NAD(+) + H2O = L-glutamate + NADH + 2 H(+)</text>
        <dbReference type="Rhea" id="RHEA:30235"/>
        <dbReference type="ChEBI" id="CHEBI:15377"/>
        <dbReference type="ChEBI" id="CHEBI:15378"/>
        <dbReference type="ChEBI" id="CHEBI:29985"/>
        <dbReference type="ChEBI" id="CHEBI:57540"/>
        <dbReference type="ChEBI" id="CHEBI:57945"/>
        <dbReference type="ChEBI" id="CHEBI:58066"/>
        <dbReference type="EC" id="1.2.1.88"/>
    </reaction>
</comment>
<protein>
    <recommendedName>
        <fullName evidence="9 10">Multifunctional fusion protein</fullName>
    </recommendedName>
    <domain>
        <recommendedName>
            <fullName evidence="10">Delta-1-pyrroline-5-carboxylate dehydrogenase</fullName>
            <shortName evidence="10">P5C dehydrogenase</shortName>
        </recommendedName>
        <alternativeName>
            <fullName evidence="9">L-glutamate gamma-semialdehyde dehydrogenase</fullName>
        </alternativeName>
    </domain>
    <domain>
        <recommendedName>
            <fullName evidence="9">L-glutamate gamma-semialdehyde dehydrogenase</fullName>
            <ecNumber evidence="9">1.2.1.88</ecNumber>
        </recommendedName>
    </domain>
</protein>
<dbReference type="GO" id="GO:0010133">
    <property type="term" value="P:L-proline catabolic process to L-glutamate"/>
    <property type="evidence" value="ECO:0007669"/>
    <property type="project" value="UniProtKB-UniRule"/>
</dbReference>
<reference evidence="12" key="1">
    <citation type="submission" date="2022-11" db="EMBL/GenBank/DDBJ databases">
        <authorList>
            <person name="Petersen C."/>
        </authorList>
    </citation>
    <scope>NUCLEOTIDE SEQUENCE</scope>
    <source>
        <strain evidence="12">IBT 23319</strain>
    </source>
</reference>
<dbReference type="Pfam" id="PF00171">
    <property type="entry name" value="Aldedh"/>
    <property type="match status" value="1"/>
</dbReference>
<comment type="pathway">
    <text evidence="1 9">Amino-acid degradation; L-proline degradation into L-glutamate; L-glutamate from L-proline: step 2/2.</text>
</comment>
<dbReference type="InterPro" id="IPR016161">
    <property type="entry name" value="Ald_DH/histidinol_DH"/>
</dbReference>
<dbReference type="InterPro" id="IPR029510">
    <property type="entry name" value="Ald_DH_CS_GLU"/>
</dbReference>
<dbReference type="FunFam" id="3.40.605.10:FF:000006">
    <property type="entry name" value="1-pyrroline-5-carboxylate dehydrogenase"/>
    <property type="match status" value="1"/>
</dbReference>
<dbReference type="GeneID" id="81382695"/>
<evidence type="ECO:0000256" key="9">
    <source>
        <dbReference type="RuleBase" id="RU366016"/>
    </source>
</evidence>
<gene>
    <name evidence="12" type="ORF">N7469_004608</name>
</gene>
<evidence type="ECO:0000256" key="10">
    <source>
        <dbReference type="RuleBase" id="RU366030"/>
    </source>
</evidence>
<dbReference type="PROSITE" id="PS00687">
    <property type="entry name" value="ALDEHYDE_DEHYDR_GLU"/>
    <property type="match status" value="1"/>
</dbReference>
<keyword evidence="4 9" id="KW-0520">NAD</keyword>
<evidence type="ECO:0000313" key="12">
    <source>
        <dbReference type="EMBL" id="KAJ5235440.1"/>
    </source>
</evidence>
<dbReference type="Gene3D" id="3.40.309.10">
    <property type="entry name" value="Aldehyde Dehydrogenase, Chain A, domain 2"/>
    <property type="match status" value="1"/>
</dbReference>
<dbReference type="PROSITE" id="PS00070">
    <property type="entry name" value="ALDEHYDE_DEHYDR_CYS"/>
    <property type="match status" value="1"/>
</dbReference>
<comment type="caution">
    <text evidence="12">The sequence shown here is derived from an EMBL/GenBank/DDBJ whole genome shotgun (WGS) entry which is preliminary data.</text>
</comment>
<keyword evidence="3 8" id="KW-0560">Oxidoreductase</keyword>
<evidence type="ECO:0000256" key="4">
    <source>
        <dbReference type="ARBA" id="ARBA00023027"/>
    </source>
</evidence>
<feature type="active site" evidence="7">
    <location>
        <position position="326"/>
    </location>
</feature>
<dbReference type="NCBIfam" id="TIGR01236">
    <property type="entry name" value="D1pyr5carbox1"/>
    <property type="match status" value="1"/>
</dbReference>
<keyword evidence="13" id="KW-1185">Reference proteome</keyword>
<dbReference type="InterPro" id="IPR050485">
    <property type="entry name" value="Proline_metab_enzyme"/>
</dbReference>
<dbReference type="AlphaFoldDB" id="A0A9W9P5D1"/>
<dbReference type="Proteomes" id="UP001147733">
    <property type="component" value="Unassembled WGS sequence"/>
</dbReference>
<feature type="domain" description="Aldehyde dehydrogenase" evidence="11">
    <location>
        <begin position="86"/>
        <end position="557"/>
    </location>
</feature>
<organism evidence="12 13">
    <name type="scientific">Penicillium citrinum</name>
    <dbReference type="NCBI Taxonomy" id="5077"/>
    <lineage>
        <taxon>Eukaryota</taxon>
        <taxon>Fungi</taxon>
        <taxon>Dikarya</taxon>
        <taxon>Ascomycota</taxon>
        <taxon>Pezizomycotina</taxon>
        <taxon>Eurotiomycetes</taxon>
        <taxon>Eurotiomycetidae</taxon>
        <taxon>Eurotiales</taxon>
        <taxon>Aspergillaceae</taxon>
        <taxon>Penicillium</taxon>
    </lineage>
</organism>
<evidence type="ECO:0000259" key="11">
    <source>
        <dbReference type="Pfam" id="PF00171"/>
    </source>
</evidence>
<dbReference type="InterPro" id="IPR016162">
    <property type="entry name" value="Ald_DH_N"/>
</dbReference>
<evidence type="ECO:0000256" key="7">
    <source>
        <dbReference type="PROSITE-ProRule" id="PRU10007"/>
    </source>
</evidence>
<accession>A0A9W9P5D1</accession>
<keyword evidence="5 9" id="KW-0642">Proline metabolism</keyword>
<evidence type="ECO:0000256" key="8">
    <source>
        <dbReference type="RuleBase" id="RU003345"/>
    </source>
</evidence>
<evidence type="ECO:0000256" key="1">
    <source>
        <dbReference type="ARBA" id="ARBA00004786"/>
    </source>
</evidence>
<reference evidence="12" key="2">
    <citation type="journal article" date="2023" name="IMA Fungus">
        <title>Comparative genomic study of the Penicillium genus elucidates a diverse pangenome and 15 lateral gene transfer events.</title>
        <authorList>
            <person name="Petersen C."/>
            <person name="Sorensen T."/>
            <person name="Nielsen M.R."/>
            <person name="Sondergaard T.E."/>
            <person name="Sorensen J.L."/>
            <person name="Fitzpatrick D.A."/>
            <person name="Frisvad J.C."/>
            <person name="Nielsen K.L."/>
        </authorList>
    </citation>
    <scope>NUCLEOTIDE SEQUENCE</scope>
    <source>
        <strain evidence="12">IBT 23319</strain>
    </source>
</reference>
<dbReference type="RefSeq" id="XP_056502940.1">
    <property type="nucleotide sequence ID" value="XM_056643528.1"/>
</dbReference>
<dbReference type="GO" id="GO:0005759">
    <property type="term" value="C:mitochondrial matrix"/>
    <property type="evidence" value="ECO:0007669"/>
    <property type="project" value="TreeGrafter"/>
</dbReference>
<comment type="similarity">
    <text evidence="2 8">Belongs to the aldehyde dehydrogenase family.</text>
</comment>
<dbReference type="SUPFAM" id="SSF53720">
    <property type="entry name" value="ALDH-like"/>
    <property type="match status" value="1"/>
</dbReference>
<dbReference type="EMBL" id="JAPQKT010000003">
    <property type="protein sequence ID" value="KAJ5235440.1"/>
    <property type="molecule type" value="Genomic_DNA"/>
</dbReference>
<dbReference type="GO" id="GO:0003842">
    <property type="term" value="F:L-glutamate gamma-semialdehyde dehydrogenase activity"/>
    <property type="evidence" value="ECO:0007669"/>
    <property type="project" value="UniProtKB-UniRule"/>
</dbReference>
<name>A0A9W9P5D1_PENCI</name>
<evidence type="ECO:0000256" key="3">
    <source>
        <dbReference type="ARBA" id="ARBA00023002"/>
    </source>
</evidence>
<dbReference type="InterPro" id="IPR016160">
    <property type="entry name" value="Ald_DH_CS_CYS"/>
</dbReference>
<evidence type="ECO:0000256" key="6">
    <source>
        <dbReference type="ARBA" id="ARBA00048142"/>
    </source>
</evidence>
<sequence>MLSAVKTPRQAHLWSLYRVNPRVQRASLSLYKAPRFWNEPEVFLKPAAPVPFFKGSPERAKLTESILKLKKELPATIRLPQNPGDSTIEQRNPSAHKQVIANWQPATEQDVEKAIEVALNARESWQERTLEDRAAIFLRAAELVSTKYRYELIAATMLGQGKNIWQGEIDAGAEICDLLRWYVQCAFELHAQQPHHSRLGTWNRQEYRPLEGFVYSIFPFNFTALGTNLAFGPALMGNTVIWKPSNSALHASWLLYKVMIEAGMPPDVVQWVPGDPEMVTRVCLDHKDLAGISFTGSTQVFKGLLAKVGENTGKNVYRQYPRMVGETGGKNFHLIHKSANIDNAVNQTIRGAFEYQGQKCSATSRVYVPQSVWPEFKKKIVERTAKLKIGNPEKYDNFVNSVIHETSFDKLNSVIQKAKSDPGVELLVGGKASKEDGYYVHPTIYQVTDPKHELMVHELFGPIAAIYVYPDNEWERVIKDVDSTSEYGLTGSVFAQDQSALAYAEKHLRNAAGNFYINVKATGAVIGHQPFGGTRGSGTNDKVGSMNVVSRFASVRTISENFGFLDEVEYPSNEV</sequence>
<evidence type="ECO:0000256" key="2">
    <source>
        <dbReference type="ARBA" id="ARBA00009986"/>
    </source>
</evidence>
<dbReference type="InterPro" id="IPR016163">
    <property type="entry name" value="Ald_DH_C"/>
</dbReference>
<dbReference type="EC" id="1.2.1.88" evidence="9"/>
<dbReference type="InterPro" id="IPR015590">
    <property type="entry name" value="Aldehyde_DH_dom"/>
</dbReference>
<dbReference type="PANTHER" id="PTHR42862:SF1">
    <property type="entry name" value="DELTA-1-PYRROLINE-5-CARBOXYLATE DEHYDROGENASE 2, ISOFORM A-RELATED"/>
    <property type="match status" value="1"/>
</dbReference>
<evidence type="ECO:0000313" key="13">
    <source>
        <dbReference type="Proteomes" id="UP001147733"/>
    </source>
</evidence>
<dbReference type="FunFam" id="3.40.309.10:FF:000005">
    <property type="entry name" value="1-pyrroline-5-carboxylate dehydrogenase 1"/>
    <property type="match status" value="1"/>
</dbReference>
<dbReference type="PANTHER" id="PTHR42862">
    <property type="entry name" value="DELTA-1-PYRROLINE-5-CARBOXYLATE DEHYDROGENASE 1, ISOFORM A-RELATED"/>
    <property type="match status" value="1"/>
</dbReference>
<dbReference type="InterPro" id="IPR005931">
    <property type="entry name" value="P5CDH/ALDH4A1"/>
</dbReference>
<dbReference type="Gene3D" id="3.40.605.10">
    <property type="entry name" value="Aldehyde Dehydrogenase, Chain A, domain 1"/>
    <property type="match status" value="1"/>
</dbReference>
<dbReference type="OrthoDB" id="5322683at2759"/>
<proteinExistence type="inferred from homology"/>